<reference evidence="2" key="1">
    <citation type="submission" date="2011-08" db="EMBL/GenBank/DDBJ databases">
        <authorList>
            <person name="Rombauts S."/>
        </authorList>
    </citation>
    <scope>NUCLEOTIDE SEQUENCE</scope>
    <source>
        <strain evidence="2">London</strain>
    </source>
</reference>
<dbReference type="EnsemblMetazoa" id="tetur02g04430.1">
    <property type="protein sequence ID" value="tetur02g04430.1"/>
    <property type="gene ID" value="tetur02g04430"/>
</dbReference>
<proteinExistence type="predicted"/>
<dbReference type="Proteomes" id="UP000015104">
    <property type="component" value="Unassembled WGS sequence"/>
</dbReference>
<dbReference type="AlphaFoldDB" id="T1JVF6"/>
<keyword evidence="2" id="KW-1185">Reference proteome</keyword>
<dbReference type="EMBL" id="CAEY01000794">
    <property type="status" value="NOT_ANNOTATED_CDS"/>
    <property type="molecule type" value="Genomic_DNA"/>
</dbReference>
<accession>T1JVF6</accession>
<evidence type="ECO:0000313" key="1">
    <source>
        <dbReference type="EnsemblMetazoa" id="tetur02g04430.1"/>
    </source>
</evidence>
<reference evidence="1" key="2">
    <citation type="submission" date="2015-06" db="UniProtKB">
        <authorList>
            <consortium name="EnsemblMetazoa"/>
        </authorList>
    </citation>
    <scope>IDENTIFICATION</scope>
</reference>
<evidence type="ECO:0000313" key="2">
    <source>
        <dbReference type="Proteomes" id="UP000015104"/>
    </source>
</evidence>
<organism evidence="1 2">
    <name type="scientific">Tetranychus urticae</name>
    <name type="common">Two-spotted spider mite</name>
    <dbReference type="NCBI Taxonomy" id="32264"/>
    <lineage>
        <taxon>Eukaryota</taxon>
        <taxon>Metazoa</taxon>
        <taxon>Ecdysozoa</taxon>
        <taxon>Arthropoda</taxon>
        <taxon>Chelicerata</taxon>
        <taxon>Arachnida</taxon>
        <taxon>Acari</taxon>
        <taxon>Acariformes</taxon>
        <taxon>Trombidiformes</taxon>
        <taxon>Prostigmata</taxon>
        <taxon>Eleutherengona</taxon>
        <taxon>Raphignathae</taxon>
        <taxon>Tetranychoidea</taxon>
        <taxon>Tetranychidae</taxon>
        <taxon>Tetranychus</taxon>
    </lineage>
</organism>
<protein>
    <submittedName>
        <fullName evidence="1">Uncharacterized protein</fullName>
    </submittedName>
</protein>
<name>T1JVF6_TETUR</name>
<dbReference type="HOGENOM" id="CLU_3377632_0_0_1"/>
<sequence length="34" mass="3900">MDQKNGSPKDIKLWMFTMVKKLNCSIETSKGRAI</sequence>